<keyword evidence="2" id="KW-0813">Transport</keyword>
<comment type="subcellular location">
    <subcellularLocation>
        <location evidence="1">Membrane</location>
        <topology evidence="1">Multi-pass membrane protein</topology>
    </subcellularLocation>
</comment>
<protein>
    <recommendedName>
        <fullName evidence="7">ABC-2 type transporter transmembrane domain-containing protein</fullName>
    </recommendedName>
</protein>
<dbReference type="GO" id="GO:0005886">
    <property type="term" value="C:plasma membrane"/>
    <property type="evidence" value="ECO:0007669"/>
    <property type="project" value="UniProtKB-ARBA"/>
</dbReference>
<evidence type="ECO:0000256" key="1">
    <source>
        <dbReference type="ARBA" id="ARBA00004141"/>
    </source>
</evidence>
<accession>A0A7J8NV31</accession>
<keyword evidence="5 6" id="KW-0472">Membrane</keyword>
<evidence type="ECO:0000256" key="2">
    <source>
        <dbReference type="ARBA" id="ARBA00022448"/>
    </source>
</evidence>
<evidence type="ECO:0000256" key="6">
    <source>
        <dbReference type="SAM" id="Phobius"/>
    </source>
</evidence>
<name>A0A7J8NV31_GOSRA</name>
<evidence type="ECO:0000256" key="5">
    <source>
        <dbReference type="ARBA" id="ARBA00023136"/>
    </source>
</evidence>
<dbReference type="Pfam" id="PF01061">
    <property type="entry name" value="ABC2_membrane"/>
    <property type="match status" value="1"/>
</dbReference>
<comment type="caution">
    <text evidence="8">The sequence shown here is derived from an EMBL/GenBank/DDBJ whole genome shotgun (WGS) entry which is preliminary data.</text>
</comment>
<evidence type="ECO:0000259" key="7">
    <source>
        <dbReference type="Pfam" id="PF01061"/>
    </source>
</evidence>
<reference evidence="8 9" key="1">
    <citation type="journal article" date="2019" name="Genome Biol. Evol.">
        <title>Insights into the evolution of the New World diploid cottons (Gossypium, subgenus Houzingenia) based on genome sequencing.</title>
        <authorList>
            <person name="Grover C.E."/>
            <person name="Arick M.A. 2nd"/>
            <person name="Thrash A."/>
            <person name="Conover J.L."/>
            <person name="Sanders W.S."/>
            <person name="Peterson D.G."/>
            <person name="Frelichowski J.E."/>
            <person name="Scheffler J.A."/>
            <person name="Scheffler B.E."/>
            <person name="Wendel J.F."/>
        </authorList>
    </citation>
    <scope>NUCLEOTIDE SEQUENCE [LARGE SCALE GENOMIC DNA]</scope>
    <source>
        <strain evidence="8">8</strain>
        <tissue evidence="8">Leaf</tissue>
    </source>
</reference>
<evidence type="ECO:0000256" key="4">
    <source>
        <dbReference type="ARBA" id="ARBA00022989"/>
    </source>
</evidence>
<dbReference type="EMBL" id="JABEZZ010000002">
    <property type="protein sequence ID" value="MBA0580756.1"/>
    <property type="molecule type" value="Genomic_DNA"/>
</dbReference>
<sequence length="220" mass="24867">MGASAAGKTTLLDVLSGRKTGGYIERDIMVEGYPKVQQTYAMVSGFCEQTDVHSLLLTLWESLIVLHSGELGQCSSKLIEYFEEKQRTRQGAESSKAGFKGTMFYYTLSTKWMGAIQNMPLETTLSYWRNLAYNLGHMVFSIISSLFYGMLLWNKGQKLQNEQDLINIMGSMYLFMMVMGQSNHASIVPIIITQRTIVYQERFVGMYSSKAYSLAQVQTT</sequence>
<proteinExistence type="predicted"/>
<gene>
    <name evidence="8" type="ORF">Gorai_022961</name>
</gene>
<dbReference type="InterPro" id="IPR013525">
    <property type="entry name" value="ABC2_TM"/>
</dbReference>
<dbReference type="Proteomes" id="UP000593578">
    <property type="component" value="Unassembled WGS sequence"/>
</dbReference>
<organism evidence="8 9">
    <name type="scientific">Gossypium raimondii</name>
    <name type="common">Peruvian cotton</name>
    <name type="synonym">Gossypium klotzschianum subsp. raimondii</name>
    <dbReference type="NCBI Taxonomy" id="29730"/>
    <lineage>
        <taxon>Eukaryota</taxon>
        <taxon>Viridiplantae</taxon>
        <taxon>Streptophyta</taxon>
        <taxon>Embryophyta</taxon>
        <taxon>Tracheophyta</taxon>
        <taxon>Spermatophyta</taxon>
        <taxon>Magnoliopsida</taxon>
        <taxon>eudicotyledons</taxon>
        <taxon>Gunneridae</taxon>
        <taxon>Pentapetalae</taxon>
        <taxon>rosids</taxon>
        <taxon>malvids</taxon>
        <taxon>Malvales</taxon>
        <taxon>Malvaceae</taxon>
        <taxon>Malvoideae</taxon>
        <taxon>Gossypium</taxon>
    </lineage>
</organism>
<keyword evidence="3 6" id="KW-0812">Transmembrane</keyword>
<dbReference type="AlphaFoldDB" id="A0A7J8NV31"/>
<evidence type="ECO:0000256" key="3">
    <source>
        <dbReference type="ARBA" id="ARBA00022692"/>
    </source>
</evidence>
<feature type="domain" description="ABC-2 type transporter transmembrane" evidence="7">
    <location>
        <begin position="124"/>
        <end position="217"/>
    </location>
</feature>
<dbReference type="PANTHER" id="PTHR19241">
    <property type="entry name" value="ATP-BINDING CASSETTE TRANSPORTER"/>
    <property type="match status" value="1"/>
</dbReference>
<feature type="transmembrane region" description="Helical" evidence="6">
    <location>
        <begin position="131"/>
        <end position="153"/>
    </location>
</feature>
<evidence type="ECO:0000313" key="9">
    <source>
        <dbReference type="Proteomes" id="UP000593578"/>
    </source>
</evidence>
<evidence type="ECO:0000313" key="8">
    <source>
        <dbReference type="EMBL" id="MBA0580756.1"/>
    </source>
</evidence>
<dbReference type="GO" id="GO:0140359">
    <property type="term" value="F:ABC-type transporter activity"/>
    <property type="evidence" value="ECO:0007669"/>
    <property type="project" value="InterPro"/>
</dbReference>
<keyword evidence="4 6" id="KW-1133">Transmembrane helix</keyword>
<feature type="transmembrane region" description="Helical" evidence="6">
    <location>
        <begin position="173"/>
        <end position="192"/>
    </location>
</feature>